<proteinExistence type="predicted"/>
<evidence type="ECO:0000313" key="1">
    <source>
        <dbReference type="EMBL" id="MCI16750.1"/>
    </source>
</evidence>
<protein>
    <submittedName>
        <fullName evidence="1">Uncharacterized protein</fullName>
    </submittedName>
</protein>
<keyword evidence="2" id="KW-1185">Reference proteome</keyword>
<comment type="caution">
    <text evidence="1">The sequence shown here is derived from an EMBL/GenBank/DDBJ whole genome shotgun (WGS) entry which is preliminary data.</text>
</comment>
<organism evidence="1 2">
    <name type="scientific">Trifolium medium</name>
    <dbReference type="NCBI Taxonomy" id="97028"/>
    <lineage>
        <taxon>Eukaryota</taxon>
        <taxon>Viridiplantae</taxon>
        <taxon>Streptophyta</taxon>
        <taxon>Embryophyta</taxon>
        <taxon>Tracheophyta</taxon>
        <taxon>Spermatophyta</taxon>
        <taxon>Magnoliopsida</taxon>
        <taxon>eudicotyledons</taxon>
        <taxon>Gunneridae</taxon>
        <taxon>Pentapetalae</taxon>
        <taxon>rosids</taxon>
        <taxon>fabids</taxon>
        <taxon>Fabales</taxon>
        <taxon>Fabaceae</taxon>
        <taxon>Papilionoideae</taxon>
        <taxon>50 kb inversion clade</taxon>
        <taxon>NPAAA clade</taxon>
        <taxon>Hologalegina</taxon>
        <taxon>IRL clade</taxon>
        <taxon>Trifolieae</taxon>
        <taxon>Trifolium</taxon>
    </lineage>
</organism>
<reference evidence="1 2" key="1">
    <citation type="journal article" date="2018" name="Front. Plant Sci.">
        <title>Red Clover (Trifolium pratense) and Zigzag Clover (T. medium) - A Picture of Genomic Similarities and Differences.</title>
        <authorList>
            <person name="Dluhosova J."/>
            <person name="Istvanek J."/>
            <person name="Nedelnik J."/>
            <person name="Repkova J."/>
        </authorList>
    </citation>
    <scope>NUCLEOTIDE SEQUENCE [LARGE SCALE GENOMIC DNA]</scope>
    <source>
        <strain evidence="2">cv. 10/8</strain>
        <tissue evidence="1">Leaf</tissue>
    </source>
</reference>
<dbReference type="EMBL" id="LXQA010102283">
    <property type="protein sequence ID" value="MCI16750.1"/>
    <property type="molecule type" value="Genomic_DNA"/>
</dbReference>
<evidence type="ECO:0000313" key="2">
    <source>
        <dbReference type="Proteomes" id="UP000265520"/>
    </source>
</evidence>
<dbReference type="Proteomes" id="UP000265520">
    <property type="component" value="Unassembled WGS sequence"/>
</dbReference>
<name>A0A392PZ60_9FABA</name>
<dbReference type="AlphaFoldDB" id="A0A392PZ60"/>
<accession>A0A392PZ60</accession>
<feature type="non-terminal residue" evidence="1">
    <location>
        <position position="48"/>
    </location>
</feature>
<sequence length="48" mass="5387">MHGISSVKTNLKQNGARADYFEPHRVNEGDWLGIQAGCEVKVQQFLTL</sequence>